<dbReference type="RefSeq" id="WP_243535291.1">
    <property type="nucleotide sequence ID" value="NZ_CP093442.1"/>
</dbReference>
<dbReference type="Proteomes" id="UP000830116">
    <property type="component" value="Chromosome"/>
</dbReference>
<keyword evidence="3" id="KW-1185">Reference proteome</keyword>
<dbReference type="PROSITE" id="PS51257">
    <property type="entry name" value="PROKAR_LIPOPROTEIN"/>
    <property type="match status" value="1"/>
</dbReference>
<organism evidence="2 3">
    <name type="scientific">Bdellovibrio reynosensis</name>
    <dbReference type="NCBI Taxonomy" id="2835041"/>
    <lineage>
        <taxon>Bacteria</taxon>
        <taxon>Pseudomonadati</taxon>
        <taxon>Bdellovibrionota</taxon>
        <taxon>Bdellovibrionia</taxon>
        <taxon>Bdellovibrionales</taxon>
        <taxon>Pseudobdellovibrionaceae</taxon>
        <taxon>Bdellovibrio</taxon>
    </lineage>
</organism>
<gene>
    <name evidence="2" type="ORF">MNR06_09240</name>
</gene>
<feature type="chain" id="PRO_5046879340" description="Lipoprotein" evidence="1">
    <location>
        <begin position="22"/>
        <end position="291"/>
    </location>
</feature>
<accession>A0ABY4C878</accession>
<evidence type="ECO:0000313" key="3">
    <source>
        <dbReference type="Proteomes" id="UP000830116"/>
    </source>
</evidence>
<dbReference type="EMBL" id="CP093442">
    <property type="protein sequence ID" value="UOE99880.1"/>
    <property type="molecule type" value="Genomic_DNA"/>
</dbReference>
<reference evidence="2" key="1">
    <citation type="submission" date="2022-03" db="EMBL/GenBank/DDBJ databases">
        <title>Genome Identification and Characterization of new species Bdellovibrio reynosense LBG001 sp. nov. from a Mexico soil sample.</title>
        <authorList>
            <person name="Camilli A."/>
            <person name="Ajao Y."/>
            <person name="Guo X."/>
        </authorList>
    </citation>
    <scope>NUCLEOTIDE SEQUENCE</scope>
    <source>
        <strain evidence="2">LBG001</strain>
    </source>
</reference>
<protein>
    <recommendedName>
        <fullName evidence="4">Lipoprotein</fullName>
    </recommendedName>
</protein>
<name>A0ABY4C878_9BACT</name>
<sequence length="291" mass="32911">MMKLKNLLLTMAACSSLVACIKEPMDEEQNPATVEQVQTALSKAWGNADPLTMAPNDFLFQETEQKIDSNGSAFFVLQEGITVSKREETATDYLYTYLYQNKVIKQGTEGAESTREDHRTVSKGTAAATSLQVQSHDFQSHVLKPMADDYQMTLGFERFYGLAYACVKSDALDTYCKDTLKVDSCEIKCSNLKEETVVETAPELMKAQDNCAGLPDCKLNIKKVAFDWVIELKTGQNVERQRVNYWVKLSPDLPFMSRMTEYCYRQLYPVQNQKVLVTTCTKLKNFKKGTP</sequence>
<proteinExistence type="predicted"/>
<keyword evidence="1" id="KW-0732">Signal</keyword>
<evidence type="ECO:0000256" key="1">
    <source>
        <dbReference type="SAM" id="SignalP"/>
    </source>
</evidence>
<evidence type="ECO:0008006" key="4">
    <source>
        <dbReference type="Google" id="ProtNLM"/>
    </source>
</evidence>
<evidence type="ECO:0000313" key="2">
    <source>
        <dbReference type="EMBL" id="UOE99880.1"/>
    </source>
</evidence>
<feature type="signal peptide" evidence="1">
    <location>
        <begin position="1"/>
        <end position="21"/>
    </location>
</feature>